<keyword evidence="7 11" id="KW-0862">Zinc</keyword>
<dbReference type="Pfam" id="PF02163">
    <property type="entry name" value="Peptidase_M50"/>
    <property type="match status" value="1"/>
</dbReference>
<gene>
    <name evidence="13" type="ORF">SAMN04489760_12623</name>
</gene>
<dbReference type="InterPro" id="IPR041489">
    <property type="entry name" value="PDZ_6"/>
</dbReference>
<dbReference type="CDD" id="cd06163">
    <property type="entry name" value="S2P-M50_PDZ_RseP-like"/>
    <property type="match status" value="1"/>
</dbReference>
<evidence type="ECO:0000256" key="10">
    <source>
        <dbReference type="ARBA" id="ARBA00023136"/>
    </source>
</evidence>
<keyword evidence="6 11" id="KW-0378">Hydrolase</keyword>
<feature type="transmembrane region" description="Helical" evidence="11">
    <location>
        <begin position="96"/>
        <end position="118"/>
    </location>
</feature>
<dbReference type="InterPro" id="IPR008915">
    <property type="entry name" value="Peptidase_M50"/>
</dbReference>
<comment type="cofactor">
    <cofactor evidence="1 11">
        <name>Zn(2+)</name>
        <dbReference type="ChEBI" id="CHEBI:29105"/>
    </cofactor>
</comment>
<evidence type="ECO:0000256" key="5">
    <source>
        <dbReference type="ARBA" id="ARBA00022692"/>
    </source>
</evidence>
<dbReference type="InterPro" id="IPR036034">
    <property type="entry name" value="PDZ_sf"/>
</dbReference>
<dbReference type="AlphaFoldDB" id="A0A1H7ZR59"/>
<dbReference type="EMBL" id="FOBS01000026">
    <property type="protein sequence ID" value="SEM60915.1"/>
    <property type="molecule type" value="Genomic_DNA"/>
</dbReference>
<keyword evidence="10 11" id="KW-0472">Membrane</keyword>
<evidence type="ECO:0000256" key="3">
    <source>
        <dbReference type="ARBA" id="ARBA00007931"/>
    </source>
</evidence>
<dbReference type="GO" id="GO:0016020">
    <property type="term" value="C:membrane"/>
    <property type="evidence" value="ECO:0007669"/>
    <property type="project" value="UniProtKB-SubCell"/>
</dbReference>
<dbReference type="SMART" id="SM00228">
    <property type="entry name" value="PDZ"/>
    <property type="match status" value="1"/>
</dbReference>
<dbReference type="Gene3D" id="2.30.42.10">
    <property type="match status" value="1"/>
</dbReference>
<keyword evidence="14" id="KW-1185">Reference proteome</keyword>
<dbReference type="InterPro" id="IPR004387">
    <property type="entry name" value="Pept_M50_Zn"/>
</dbReference>
<dbReference type="CDD" id="cd23081">
    <property type="entry name" value="cpPDZ_EcRseP-like"/>
    <property type="match status" value="1"/>
</dbReference>
<keyword evidence="5 11" id="KW-0812">Transmembrane</keyword>
<dbReference type="GO" id="GO:0046872">
    <property type="term" value="F:metal ion binding"/>
    <property type="evidence" value="ECO:0007669"/>
    <property type="project" value="UniProtKB-KW"/>
</dbReference>
<keyword evidence="11" id="KW-0479">Metal-binding</keyword>
<organism evidence="13 14">
    <name type="scientific">Syntrophus gentianae</name>
    <dbReference type="NCBI Taxonomy" id="43775"/>
    <lineage>
        <taxon>Bacteria</taxon>
        <taxon>Pseudomonadati</taxon>
        <taxon>Thermodesulfobacteriota</taxon>
        <taxon>Syntrophia</taxon>
        <taxon>Syntrophales</taxon>
        <taxon>Syntrophaceae</taxon>
        <taxon>Syntrophus</taxon>
    </lineage>
</organism>
<evidence type="ECO:0000256" key="11">
    <source>
        <dbReference type="RuleBase" id="RU362031"/>
    </source>
</evidence>
<keyword evidence="4 13" id="KW-0645">Protease</keyword>
<dbReference type="OrthoDB" id="9782003at2"/>
<evidence type="ECO:0000256" key="6">
    <source>
        <dbReference type="ARBA" id="ARBA00022801"/>
    </source>
</evidence>
<dbReference type="STRING" id="43775.SAMN04489760_12623"/>
<evidence type="ECO:0000313" key="13">
    <source>
        <dbReference type="EMBL" id="SEM60915.1"/>
    </source>
</evidence>
<evidence type="ECO:0000256" key="8">
    <source>
        <dbReference type="ARBA" id="ARBA00022989"/>
    </source>
</evidence>
<dbReference type="PANTHER" id="PTHR42837:SF2">
    <property type="entry name" value="MEMBRANE METALLOPROTEASE ARASP2, CHLOROPLASTIC-RELATED"/>
    <property type="match status" value="1"/>
</dbReference>
<dbReference type="GO" id="GO:0004222">
    <property type="term" value="F:metalloendopeptidase activity"/>
    <property type="evidence" value="ECO:0007669"/>
    <property type="project" value="InterPro"/>
</dbReference>
<dbReference type="SUPFAM" id="SSF50156">
    <property type="entry name" value="PDZ domain-like"/>
    <property type="match status" value="1"/>
</dbReference>
<comment type="similarity">
    <text evidence="3 11">Belongs to the peptidase M50B family.</text>
</comment>
<evidence type="ECO:0000256" key="9">
    <source>
        <dbReference type="ARBA" id="ARBA00023049"/>
    </source>
</evidence>
<dbReference type="Proteomes" id="UP000198744">
    <property type="component" value="Unassembled WGS sequence"/>
</dbReference>
<dbReference type="PANTHER" id="PTHR42837">
    <property type="entry name" value="REGULATOR OF SIGMA-E PROTEASE RSEP"/>
    <property type="match status" value="1"/>
</dbReference>
<evidence type="ECO:0000256" key="4">
    <source>
        <dbReference type="ARBA" id="ARBA00022670"/>
    </source>
</evidence>
<protein>
    <recommendedName>
        <fullName evidence="11">Zinc metalloprotease</fullName>
        <ecNumber evidence="11">3.4.24.-</ecNumber>
    </recommendedName>
</protein>
<dbReference type="InterPro" id="IPR001478">
    <property type="entry name" value="PDZ"/>
</dbReference>
<comment type="subcellular location">
    <subcellularLocation>
        <location evidence="2">Membrane</location>
        <topology evidence="2">Multi-pass membrane protein</topology>
    </subcellularLocation>
</comment>
<dbReference type="GO" id="GO:0006508">
    <property type="term" value="P:proteolysis"/>
    <property type="evidence" value="ECO:0007669"/>
    <property type="project" value="UniProtKB-KW"/>
</dbReference>
<feature type="transmembrane region" description="Helical" evidence="11">
    <location>
        <begin position="281"/>
        <end position="300"/>
    </location>
</feature>
<proteinExistence type="inferred from homology"/>
<reference evidence="13 14" key="1">
    <citation type="submission" date="2016-10" db="EMBL/GenBank/DDBJ databases">
        <authorList>
            <person name="de Groot N.N."/>
        </authorList>
    </citation>
    <scope>NUCLEOTIDE SEQUENCE [LARGE SCALE GENOMIC DNA]</scope>
    <source>
        <strain evidence="13 14">DSM 8423</strain>
    </source>
</reference>
<keyword evidence="8 11" id="KW-1133">Transmembrane helix</keyword>
<evidence type="ECO:0000259" key="12">
    <source>
        <dbReference type="SMART" id="SM00228"/>
    </source>
</evidence>
<accession>A0A1H7ZR59</accession>
<feature type="transmembrane region" description="Helical" evidence="11">
    <location>
        <begin position="328"/>
        <end position="347"/>
    </location>
</feature>
<dbReference type="RefSeq" id="WP_093884330.1">
    <property type="nucleotide sequence ID" value="NZ_FOBS01000026.1"/>
</dbReference>
<evidence type="ECO:0000256" key="1">
    <source>
        <dbReference type="ARBA" id="ARBA00001947"/>
    </source>
</evidence>
<feature type="domain" description="PDZ" evidence="12">
    <location>
        <begin position="110"/>
        <end position="183"/>
    </location>
</feature>
<sequence>MIGVSILSVIILLGVLIFVHELGHFLAAKYSGVGVLKFSLGFGPKIIGRKRGETEYLLSLIPLGGYVKLLGESPDDQLSEEDEKRSFLKQPVWKRILIVAAGPLFNIFFAILLFTLIYMTGVPVLSAKVGGVEKGSVAYQAGILKDDQILAVNGKAISQWEELAEAIGKSRGKPLKLKIERNRTVLEVTLVPQLMKAKNIFEENVEKYRIGISASSYILFERKGPIGAFWMSLKQTWTISKLTLVGIVKMIEGVISPKNLGGPILIAQIAGAQVKEGITPFLMFMGLLSINLAILNLLPIPVLDGGHLLFFIVEAIIGREINLHWREIAQQVGLVILILLMAFAFAMDIGRLNIGFINDLLKMIGR</sequence>
<name>A0A1H7ZR59_9BACT</name>
<dbReference type="NCBIfam" id="TIGR00054">
    <property type="entry name" value="RIP metalloprotease RseP"/>
    <property type="match status" value="2"/>
</dbReference>
<keyword evidence="9 11" id="KW-0482">Metalloprotease</keyword>
<dbReference type="EC" id="3.4.24.-" evidence="11"/>
<evidence type="ECO:0000256" key="2">
    <source>
        <dbReference type="ARBA" id="ARBA00004141"/>
    </source>
</evidence>
<dbReference type="Pfam" id="PF17820">
    <property type="entry name" value="PDZ_6"/>
    <property type="match status" value="1"/>
</dbReference>
<evidence type="ECO:0000256" key="7">
    <source>
        <dbReference type="ARBA" id="ARBA00022833"/>
    </source>
</evidence>
<evidence type="ECO:0000313" key="14">
    <source>
        <dbReference type="Proteomes" id="UP000198744"/>
    </source>
</evidence>